<dbReference type="Proteomes" id="UP000692954">
    <property type="component" value="Unassembled WGS sequence"/>
</dbReference>
<proteinExistence type="predicted"/>
<accession>A0A8S1R590</accession>
<protein>
    <recommendedName>
        <fullName evidence="4">Ubiquitin-like protease family profile domain-containing protein</fullName>
    </recommendedName>
</protein>
<dbReference type="Pfam" id="PF02902">
    <property type="entry name" value="Peptidase_C48"/>
    <property type="match status" value="1"/>
</dbReference>
<dbReference type="PANTHER" id="PTHR46915:SF2">
    <property type="entry name" value="UBIQUITIN-LIKE PROTEASE 4"/>
    <property type="match status" value="1"/>
</dbReference>
<evidence type="ECO:0000313" key="5">
    <source>
        <dbReference type="EMBL" id="CAD8123226.1"/>
    </source>
</evidence>
<dbReference type="GO" id="GO:0006508">
    <property type="term" value="P:proteolysis"/>
    <property type="evidence" value="ECO:0007669"/>
    <property type="project" value="UniProtKB-KW"/>
</dbReference>
<dbReference type="AlphaFoldDB" id="A0A8S1R590"/>
<dbReference type="EMBL" id="CAJJDN010000143">
    <property type="protein sequence ID" value="CAD8123226.1"/>
    <property type="molecule type" value="Genomic_DNA"/>
</dbReference>
<keyword evidence="2" id="KW-0378">Hydrolase</keyword>
<keyword evidence="1" id="KW-0645">Protease</keyword>
<gene>
    <name evidence="5" type="ORF">PSON_ATCC_30995.1.T1430107</name>
</gene>
<dbReference type="PANTHER" id="PTHR46915">
    <property type="entry name" value="UBIQUITIN-LIKE PROTEASE 4-RELATED"/>
    <property type="match status" value="1"/>
</dbReference>
<dbReference type="InterPro" id="IPR003653">
    <property type="entry name" value="Peptidase_C48_C"/>
</dbReference>
<evidence type="ECO:0000259" key="4">
    <source>
        <dbReference type="PROSITE" id="PS50600"/>
    </source>
</evidence>
<reference evidence="5" key="1">
    <citation type="submission" date="2021-01" db="EMBL/GenBank/DDBJ databases">
        <authorList>
            <consortium name="Genoscope - CEA"/>
            <person name="William W."/>
        </authorList>
    </citation>
    <scope>NUCLEOTIDE SEQUENCE</scope>
</reference>
<comment type="caution">
    <text evidence="5">The sequence shown here is derived from an EMBL/GenBank/DDBJ whole genome shotgun (WGS) entry which is preliminary data.</text>
</comment>
<evidence type="ECO:0000256" key="1">
    <source>
        <dbReference type="ARBA" id="ARBA00022670"/>
    </source>
</evidence>
<dbReference type="PROSITE" id="PS50600">
    <property type="entry name" value="ULP_PROTEASE"/>
    <property type="match status" value="1"/>
</dbReference>
<evidence type="ECO:0000256" key="3">
    <source>
        <dbReference type="ARBA" id="ARBA00022807"/>
    </source>
</evidence>
<name>A0A8S1R590_9CILI</name>
<evidence type="ECO:0000313" key="6">
    <source>
        <dbReference type="Proteomes" id="UP000692954"/>
    </source>
</evidence>
<sequence length="461" mass="55630">MSEQSSIILHLNSMKDSIKSAFKVFDDIDYECQDEEIKQNNIEFVEENKQYQEPKYISITDQKRVLNNFDNLICQLQLVTPFYSDQKYLTFELNDKNKRQTQIKHQQMWDQIKQEQKVRFTKYQDETILEKIFVLDAQLKEDYEYTLQYISGNQKKTIQIKFHDIQKLNPPNYLNDSIINFYLKFIEFEMTDQTLRTKTYIFNTYFVQKLCCFEKLQMIGQNDNLRLSELFKSSYEQIRKWIKEDLTEKEYLLFPINLPEHWSLLIVHKKTKSFADSVIIYLDSFGIMDQKLITIIKMYLHKMDCDINQIDVNYNDCPIRLIPSFQLLVPRQVNYVDCGVFLLEYAESFLFNPNYLLSDVESPDGIYKLKLFPRTLVCNKRLLMKQLLIDLLEFDKTTAITQYQQRRQLIIEQSQSEQDEYDQIDQTHFKEFINQKNLNSIEQRQLLLDFYMNPQQNYYES</sequence>
<keyword evidence="6" id="KW-1185">Reference proteome</keyword>
<organism evidence="5 6">
    <name type="scientific">Paramecium sonneborni</name>
    <dbReference type="NCBI Taxonomy" id="65129"/>
    <lineage>
        <taxon>Eukaryota</taxon>
        <taxon>Sar</taxon>
        <taxon>Alveolata</taxon>
        <taxon>Ciliophora</taxon>
        <taxon>Intramacronucleata</taxon>
        <taxon>Oligohymenophorea</taxon>
        <taxon>Peniculida</taxon>
        <taxon>Parameciidae</taxon>
        <taxon>Paramecium</taxon>
    </lineage>
</organism>
<evidence type="ECO:0000256" key="2">
    <source>
        <dbReference type="ARBA" id="ARBA00022801"/>
    </source>
</evidence>
<feature type="domain" description="Ubiquitin-like protease family profile" evidence="4">
    <location>
        <begin position="158"/>
        <end position="349"/>
    </location>
</feature>
<dbReference type="GO" id="GO:0008234">
    <property type="term" value="F:cysteine-type peptidase activity"/>
    <property type="evidence" value="ECO:0007669"/>
    <property type="project" value="UniProtKB-KW"/>
</dbReference>
<dbReference type="OrthoDB" id="289696at2759"/>
<keyword evidence="3" id="KW-0788">Thiol protease</keyword>